<evidence type="ECO:0000313" key="1">
    <source>
        <dbReference type="EMBL" id="GFS83423.1"/>
    </source>
</evidence>
<organism evidence="1 2">
    <name type="scientific">Nephila pilipes</name>
    <name type="common">Giant wood spider</name>
    <name type="synonym">Nephila maculata</name>
    <dbReference type="NCBI Taxonomy" id="299642"/>
    <lineage>
        <taxon>Eukaryota</taxon>
        <taxon>Metazoa</taxon>
        <taxon>Ecdysozoa</taxon>
        <taxon>Arthropoda</taxon>
        <taxon>Chelicerata</taxon>
        <taxon>Arachnida</taxon>
        <taxon>Araneae</taxon>
        <taxon>Araneomorphae</taxon>
        <taxon>Entelegynae</taxon>
        <taxon>Araneoidea</taxon>
        <taxon>Nephilidae</taxon>
        <taxon>Nephila</taxon>
    </lineage>
</organism>
<proteinExistence type="predicted"/>
<name>A0A8X6MXZ8_NEPPI</name>
<dbReference type="OrthoDB" id="6472363at2759"/>
<accession>A0A8X6MXZ8</accession>
<dbReference type="Proteomes" id="UP000887013">
    <property type="component" value="Unassembled WGS sequence"/>
</dbReference>
<evidence type="ECO:0000313" key="2">
    <source>
        <dbReference type="Proteomes" id="UP000887013"/>
    </source>
</evidence>
<reference evidence="1" key="1">
    <citation type="submission" date="2020-08" db="EMBL/GenBank/DDBJ databases">
        <title>Multicomponent nature underlies the extraordinary mechanical properties of spider dragline silk.</title>
        <authorList>
            <person name="Kono N."/>
            <person name="Nakamura H."/>
            <person name="Mori M."/>
            <person name="Yoshida Y."/>
            <person name="Ohtoshi R."/>
            <person name="Malay A.D."/>
            <person name="Moran D.A.P."/>
            <person name="Tomita M."/>
            <person name="Numata K."/>
            <person name="Arakawa K."/>
        </authorList>
    </citation>
    <scope>NUCLEOTIDE SEQUENCE</scope>
</reference>
<keyword evidence="2" id="KW-1185">Reference proteome</keyword>
<comment type="caution">
    <text evidence="1">The sequence shown here is derived from an EMBL/GenBank/DDBJ whole genome shotgun (WGS) entry which is preliminary data.</text>
</comment>
<dbReference type="EMBL" id="BMAW01003411">
    <property type="protein sequence ID" value="GFS83423.1"/>
    <property type="molecule type" value="Genomic_DNA"/>
</dbReference>
<sequence>MKPQLASPLEKEPLVPFEQLDTNNRNNMTPVVHSGMIQSICQALDLSIEFATFETSSAQIETILRSMRKITPLPAIYSLTVLKVCQALHLKAELCPKTERPTFDKRKKKTVPVVHSPAVYYFCRPWN</sequence>
<protein>
    <submittedName>
        <fullName evidence="1">Uncharacterized protein</fullName>
    </submittedName>
</protein>
<gene>
    <name evidence="1" type="ORF">NPIL_583181</name>
</gene>
<dbReference type="AlphaFoldDB" id="A0A8X6MXZ8"/>